<keyword evidence="6" id="KW-1185">Reference proteome</keyword>
<reference evidence="5 6" key="1">
    <citation type="submission" date="2024-06" db="EMBL/GenBank/DDBJ databases">
        <title>Chitinophaga defluvii sp. nov., isolated from municipal sewage.</title>
        <authorList>
            <person name="Zhang L."/>
        </authorList>
    </citation>
    <scope>NUCLEOTIDE SEQUENCE [LARGE SCALE GENOMIC DNA]</scope>
    <source>
        <strain evidence="5 6">H8</strain>
    </source>
</reference>
<dbReference type="Pfam" id="PF00005">
    <property type="entry name" value="ABC_tran"/>
    <property type="match status" value="1"/>
</dbReference>
<evidence type="ECO:0000259" key="4">
    <source>
        <dbReference type="PROSITE" id="PS50893"/>
    </source>
</evidence>
<dbReference type="InterPro" id="IPR003439">
    <property type="entry name" value="ABC_transporter-like_ATP-bd"/>
</dbReference>
<evidence type="ECO:0000313" key="5">
    <source>
        <dbReference type="EMBL" id="MET6996673.1"/>
    </source>
</evidence>
<evidence type="ECO:0000256" key="1">
    <source>
        <dbReference type="ARBA" id="ARBA00022448"/>
    </source>
</evidence>
<feature type="domain" description="ABC transporter" evidence="4">
    <location>
        <begin position="4"/>
        <end position="216"/>
    </location>
</feature>
<dbReference type="PANTHER" id="PTHR42939:SF1">
    <property type="entry name" value="ABC TRANSPORTER ATP-BINDING PROTEIN ALBC-RELATED"/>
    <property type="match status" value="1"/>
</dbReference>
<evidence type="ECO:0000256" key="2">
    <source>
        <dbReference type="ARBA" id="ARBA00022741"/>
    </source>
</evidence>
<dbReference type="PANTHER" id="PTHR42939">
    <property type="entry name" value="ABC TRANSPORTER ATP-BINDING PROTEIN ALBC-RELATED"/>
    <property type="match status" value="1"/>
</dbReference>
<keyword evidence="2" id="KW-0547">Nucleotide-binding</keyword>
<dbReference type="InterPro" id="IPR051782">
    <property type="entry name" value="ABC_Transporter_VariousFunc"/>
</dbReference>
<proteinExistence type="predicted"/>
<evidence type="ECO:0000256" key="3">
    <source>
        <dbReference type="ARBA" id="ARBA00022840"/>
    </source>
</evidence>
<accession>A0ABV2T0X8</accession>
<comment type="caution">
    <text evidence="5">The sequence shown here is derived from an EMBL/GenBank/DDBJ whole genome shotgun (WGS) entry which is preliminary data.</text>
</comment>
<dbReference type="Gene3D" id="3.40.50.300">
    <property type="entry name" value="P-loop containing nucleotide triphosphate hydrolases"/>
    <property type="match status" value="1"/>
</dbReference>
<dbReference type="RefSeq" id="WP_354659314.1">
    <property type="nucleotide sequence ID" value="NZ_JBEXAC010000001.1"/>
</dbReference>
<protein>
    <submittedName>
        <fullName evidence="5">ATP-binding cassette domain-containing protein</fullName>
    </submittedName>
</protein>
<dbReference type="GO" id="GO:0005524">
    <property type="term" value="F:ATP binding"/>
    <property type="evidence" value="ECO:0007669"/>
    <property type="project" value="UniProtKB-KW"/>
</dbReference>
<dbReference type="InterPro" id="IPR027417">
    <property type="entry name" value="P-loop_NTPase"/>
</dbReference>
<evidence type="ECO:0000313" key="6">
    <source>
        <dbReference type="Proteomes" id="UP001549749"/>
    </source>
</evidence>
<organism evidence="5 6">
    <name type="scientific">Chitinophaga defluvii</name>
    <dbReference type="NCBI Taxonomy" id="3163343"/>
    <lineage>
        <taxon>Bacteria</taxon>
        <taxon>Pseudomonadati</taxon>
        <taxon>Bacteroidota</taxon>
        <taxon>Chitinophagia</taxon>
        <taxon>Chitinophagales</taxon>
        <taxon>Chitinophagaceae</taxon>
        <taxon>Chitinophaga</taxon>
    </lineage>
</organism>
<dbReference type="PROSITE" id="PS50893">
    <property type="entry name" value="ABC_TRANSPORTER_2"/>
    <property type="match status" value="1"/>
</dbReference>
<dbReference type="EMBL" id="JBEXAC010000001">
    <property type="protein sequence ID" value="MET6996673.1"/>
    <property type="molecule type" value="Genomic_DNA"/>
</dbReference>
<dbReference type="SUPFAM" id="SSF52540">
    <property type="entry name" value="P-loop containing nucleoside triphosphate hydrolases"/>
    <property type="match status" value="1"/>
</dbReference>
<keyword evidence="1" id="KW-0813">Transport</keyword>
<gene>
    <name evidence="5" type="ORF">ABR189_04815</name>
</gene>
<name>A0ABV2T0X8_9BACT</name>
<sequence length="219" mass="25087">MNILEADSIALSFQSRNILSGAYIKLEGGKITGLIGRNGYGKSCLMKIIYGTLEPAFKSVRYNGKHLVKPYLKKGLLQYLPQFDFVPRHLRLEAILHMYDVPYTALTSYFPEFAHRGKERLGNLSGGQARIITTFALIAAPVKFALLDEPFTHLMPVHIEVMRSLIQDTAAKHKGFLITDHLYDHILELCDVYYYLDQQTTRALTREQLQEKAYFTRKE</sequence>
<dbReference type="Proteomes" id="UP001549749">
    <property type="component" value="Unassembled WGS sequence"/>
</dbReference>
<keyword evidence="3 5" id="KW-0067">ATP-binding</keyword>